<keyword evidence="2" id="KW-1185">Reference proteome</keyword>
<dbReference type="AlphaFoldDB" id="A0AAV4H5V9"/>
<comment type="caution">
    <text evidence="1">The sequence shown here is derived from an EMBL/GenBank/DDBJ whole genome shotgun (WGS) entry which is preliminary data.</text>
</comment>
<evidence type="ECO:0000313" key="1">
    <source>
        <dbReference type="EMBL" id="GFR93283.1"/>
    </source>
</evidence>
<proteinExistence type="predicted"/>
<dbReference type="Proteomes" id="UP000762676">
    <property type="component" value="Unassembled WGS sequence"/>
</dbReference>
<organism evidence="1 2">
    <name type="scientific">Elysia marginata</name>
    <dbReference type="NCBI Taxonomy" id="1093978"/>
    <lineage>
        <taxon>Eukaryota</taxon>
        <taxon>Metazoa</taxon>
        <taxon>Spiralia</taxon>
        <taxon>Lophotrochozoa</taxon>
        <taxon>Mollusca</taxon>
        <taxon>Gastropoda</taxon>
        <taxon>Heterobranchia</taxon>
        <taxon>Euthyneura</taxon>
        <taxon>Panpulmonata</taxon>
        <taxon>Sacoglossa</taxon>
        <taxon>Placobranchoidea</taxon>
        <taxon>Plakobranchidae</taxon>
        <taxon>Elysia</taxon>
    </lineage>
</organism>
<gene>
    <name evidence="1" type="ORF">ElyMa_002638700</name>
</gene>
<protein>
    <submittedName>
        <fullName evidence="1">Uncharacterized protein</fullName>
    </submittedName>
</protein>
<name>A0AAV4H5V9_9GAST</name>
<accession>A0AAV4H5V9</accession>
<reference evidence="1 2" key="1">
    <citation type="journal article" date="2021" name="Elife">
        <title>Chloroplast acquisition without the gene transfer in kleptoplastic sea slugs, Plakobranchus ocellatus.</title>
        <authorList>
            <person name="Maeda T."/>
            <person name="Takahashi S."/>
            <person name="Yoshida T."/>
            <person name="Shimamura S."/>
            <person name="Takaki Y."/>
            <person name="Nagai Y."/>
            <person name="Toyoda A."/>
            <person name="Suzuki Y."/>
            <person name="Arimoto A."/>
            <person name="Ishii H."/>
            <person name="Satoh N."/>
            <person name="Nishiyama T."/>
            <person name="Hasebe M."/>
            <person name="Maruyama T."/>
            <person name="Minagawa J."/>
            <person name="Obokata J."/>
            <person name="Shigenobu S."/>
        </authorList>
    </citation>
    <scope>NUCLEOTIDE SEQUENCE [LARGE SCALE GENOMIC DNA]</scope>
</reference>
<dbReference type="EMBL" id="BMAT01005453">
    <property type="protein sequence ID" value="GFR93283.1"/>
    <property type="molecule type" value="Genomic_DNA"/>
</dbReference>
<evidence type="ECO:0000313" key="2">
    <source>
        <dbReference type="Proteomes" id="UP000762676"/>
    </source>
</evidence>
<sequence length="96" mass="10782">MRKALSQVSHSSCQIEGPQPLYFSTVYLLFYQNADFGAHVTYDEGQMLGIEKILHSELDEGSSTSGRQKLRYVDACKQDMNLADVSKFFSVLKILG</sequence>